<protein>
    <recommendedName>
        <fullName evidence="1">LPS-assembly protein LptD</fullName>
    </recommendedName>
</protein>
<sequence>MKASISKRVILTELNVLTFKSIMGCVLGISLFCSSAAAKNPTFFSKNHIPNPVNSLLLSADELIYNHDKNTVSAQGNVQIEYDGNKVIAQKVTYNQKTGRIIAQGNVEVVQKDGNKIYSNQIDMTKDFGEGFVNALRIDTANNVHFAAARAIRSNSKITIFDNATYTACEPCSYKPDKEVLWKIKARKIIWNSVTKKIRFENSYFQVFGVPILQFPTFELNDPTVKRANGFLTPHFFYADYLGMGIKNSYFWNLAPHYDFTLSSTVYTQQGLLTEGEWRQRFKSGSYNIRFAHIYQMKPHNFDNDTIDAQHRNRYMLATKGNFRINSRWTYGWDILAQSDRYFSRAYKLENYNNPTQLSQIFLNGLAEKNYFDMRFYHFKIQDFILNDLYERHSRQAFVLPRIDYFFTQNEPIYNGELTFHSNIQLIYRRHTDFSSTDWNETPLNAAKISGIAGNNFRLTNELEWKKRFNMRNGFILTPLLSLRTDILTTNVHKNNTAHIMNDFLSTLRSSAFRGMATAGLELRYPLLITLGNSTHIVEPIAQIFIRNNERYIGQIPNEDAQSFIFDANTLFQRDKFSGYDRIEGGTRANIGLRYSGNFNSNWSFYSLLGQSFHLAGKNSFAEKDFANVGIHSSLEATRSDYVALFSANHKNGFSLESRGRFDKKTGKIRRSEIEASQKWKNFGVAVQYAYIASQPNYEYPQERQEISFQTDIKLANYWSVNSNASYDLVSNTFIKRGISLNYIDECFGLTLGYQQITDPGKKTPLQNFNFSLSLRTIADIGKKIN</sequence>
<comment type="caution">
    <text evidence="1">Lacks conserved residue(s) required for the propagation of feature annotation.</text>
</comment>
<comment type="similarity">
    <text evidence="1">Belongs to the LptD family.</text>
</comment>
<accession>A0ABX6QH23</accession>
<keyword evidence="1" id="KW-0732">Signal</keyword>
<dbReference type="EMBL" id="CP058235">
    <property type="protein sequence ID" value="QLC52431.1"/>
    <property type="molecule type" value="Genomic_DNA"/>
</dbReference>
<dbReference type="InterPro" id="IPR050218">
    <property type="entry name" value="LptD"/>
</dbReference>
<name>A0ABX6QH23_9HYPH</name>
<dbReference type="InterPro" id="IPR020889">
    <property type="entry name" value="LipoPS_assembly_LptD"/>
</dbReference>
<comment type="function">
    <text evidence="1">Involved in the assembly of lipopolysaccharide (LPS) at the surface of the outer membrane.</text>
</comment>
<evidence type="ECO:0000256" key="1">
    <source>
        <dbReference type="HAMAP-Rule" id="MF_01411"/>
    </source>
</evidence>
<dbReference type="InterPro" id="IPR007543">
    <property type="entry name" value="LptD_C"/>
</dbReference>
<dbReference type="HAMAP" id="MF_01411">
    <property type="entry name" value="LPS_assembly_LptD"/>
    <property type="match status" value="1"/>
</dbReference>
<comment type="subunit">
    <text evidence="1">Component of the lipopolysaccharide transport and assembly complex.</text>
</comment>
<dbReference type="PANTHER" id="PTHR30189:SF1">
    <property type="entry name" value="LPS-ASSEMBLY PROTEIN LPTD"/>
    <property type="match status" value="1"/>
</dbReference>
<dbReference type="PANTHER" id="PTHR30189">
    <property type="entry name" value="LPS-ASSEMBLY PROTEIN"/>
    <property type="match status" value="1"/>
</dbReference>
<keyword evidence="1" id="KW-0998">Cell outer membrane</keyword>
<keyword evidence="4" id="KW-1185">Reference proteome</keyword>
<keyword evidence="1" id="KW-0472">Membrane</keyword>
<dbReference type="Gene3D" id="2.60.450.10">
    <property type="entry name" value="Lipopolysaccharide (LPS) transport protein A like domain"/>
    <property type="match status" value="1"/>
</dbReference>
<dbReference type="Proteomes" id="UP000509443">
    <property type="component" value="Chromosome"/>
</dbReference>
<gene>
    <name evidence="1" type="primary">lptD</name>
    <name evidence="3" type="ORF">HWV54_06170</name>
</gene>
<feature type="domain" description="LptD C-terminal" evidence="2">
    <location>
        <begin position="312"/>
        <end position="719"/>
    </location>
</feature>
<evidence type="ECO:0000259" key="2">
    <source>
        <dbReference type="Pfam" id="PF04453"/>
    </source>
</evidence>
<dbReference type="Pfam" id="PF04453">
    <property type="entry name" value="LptD"/>
    <property type="match status" value="1"/>
</dbReference>
<proteinExistence type="inferred from homology"/>
<comment type="subcellular location">
    <subcellularLocation>
        <location evidence="1">Cell outer membrane</location>
    </subcellularLocation>
</comment>
<evidence type="ECO:0000313" key="3">
    <source>
        <dbReference type="EMBL" id="QLC52431.1"/>
    </source>
</evidence>
<evidence type="ECO:0000313" key="4">
    <source>
        <dbReference type="Proteomes" id="UP000509443"/>
    </source>
</evidence>
<dbReference type="RefSeq" id="WP_005865645.1">
    <property type="nucleotide sequence ID" value="NZ_CACVBB010000006.1"/>
</dbReference>
<organism evidence="3 4">
    <name type="scientific">Bartonella alsatica</name>
    <dbReference type="NCBI Taxonomy" id="52764"/>
    <lineage>
        <taxon>Bacteria</taxon>
        <taxon>Pseudomonadati</taxon>
        <taxon>Pseudomonadota</taxon>
        <taxon>Alphaproteobacteria</taxon>
        <taxon>Hyphomicrobiales</taxon>
        <taxon>Bartonellaceae</taxon>
        <taxon>Bartonella</taxon>
    </lineage>
</organism>
<reference evidence="3 4" key="1">
    <citation type="submission" date="2020-06" db="EMBL/GenBank/DDBJ databases">
        <title>Complete closed genome sequence of Bartonella alsatica CIP 105477.</title>
        <authorList>
            <person name="Thibau A."/>
            <person name="Schultze T.G."/>
            <person name="Kempf V.A.J."/>
        </authorList>
    </citation>
    <scope>NUCLEOTIDE SEQUENCE [LARGE SCALE GENOMIC DNA]</scope>
    <source>
        <strain evidence="3 4">CIP 105477</strain>
    </source>
</reference>